<protein>
    <submittedName>
        <fullName evidence="1">Uncharacterized protein</fullName>
    </submittedName>
</protein>
<evidence type="ECO:0000313" key="1">
    <source>
        <dbReference type="EMBL" id="KAI3664856.1"/>
    </source>
</evidence>
<reference evidence="2" key="1">
    <citation type="journal article" date="2022" name="Mol. Ecol. Resour.">
        <title>The genomes of chicory, endive, great burdock and yacon provide insights into Asteraceae palaeo-polyploidization history and plant inulin production.</title>
        <authorList>
            <person name="Fan W."/>
            <person name="Wang S."/>
            <person name="Wang H."/>
            <person name="Wang A."/>
            <person name="Jiang F."/>
            <person name="Liu H."/>
            <person name="Zhao H."/>
            <person name="Xu D."/>
            <person name="Zhang Y."/>
        </authorList>
    </citation>
    <scope>NUCLEOTIDE SEQUENCE [LARGE SCALE GENOMIC DNA]</scope>
    <source>
        <strain evidence="2">cv. Niubang</strain>
    </source>
</reference>
<name>A0ACB8XE61_ARCLA</name>
<accession>A0ACB8XE61</accession>
<organism evidence="1 2">
    <name type="scientific">Arctium lappa</name>
    <name type="common">Greater burdock</name>
    <name type="synonym">Lappa major</name>
    <dbReference type="NCBI Taxonomy" id="4217"/>
    <lineage>
        <taxon>Eukaryota</taxon>
        <taxon>Viridiplantae</taxon>
        <taxon>Streptophyta</taxon>
        <taxon>Embryophyta</taxon>
        <taxon>Tracheophyta</taxon>
        <taxon>Spermatophyta</taxon>
        <taxon>Magnoliopsida</taxon>
        <taxon>eudicotyledons</taxon>
        <taxon>Gunneridae</taxon>
        <taxon>Pentapetalae</taxon>
        <taxon>asterids</taxon>
        <taxon>campanulids</taxon>
        <taxon>Asterales</taxon>
        <taxon>Asteraceae</taxon>
        <taxon>Carduoideae</taxon>
        <taxon>Cardueae</taxon>
        <taxon>Arctiinae</taxon>
        <taxon>Arctium</taxon>
    </lineage>
</organism>
<proteinExistence type="predicted"/>
<keyword evidence="2" id="KW-1185">Reference proteome</keyword>
<comment type="caution">
    <text evidence="1">The sequence shown here is derived from an EMBL/GenBank/DDBJ whole genome shotgun (WGS) entry which is preliminary data.</text>
</comment>
<dbReference type="EMBL" id="CM042064">
    <property type="protein sequence ID" value="KAI3664856.1"/>
    <property type="molecule type" value="Genomic_DNA"/>
</dbReference>
<reference evidence="1 2" key="2">
    <citation type="journal article" date="2022" name="Mol. Ecol. Resour.">
        <title>The genomes of chicory, endive, great burdock and yacon provide insights into Asteraceae paleo-polyploidization history and plant inulin production.</title>
        <authorList>
            <person name="Fan W."/>
            <person name="Wang S."/>
            <person name="Wang H."/>
            <person name="Wang A."/>
            <person name="Jiang F."/>
            <person name="Liu H."/>
            <person name="Zhao H."/>
            <person name="Xu D."/>
            <person name="Zhang Y."/>
        </authorList>
    </citation>
    <scope>NUCLEOTIDE SEQUENCE [LARGE SCALE GENOMIC DNA]</scope>
    <source>
        <strain evidence="2">cv. Niubang</strain>
    </source>
</reference>
<sequence length="66" mass="7231">MIHAKVCNYDANQDGSSSLALTHSGMEQEKGTIITFNNEEALCRDFGNTVALLVDKYNNLAEKKPA</sequence>
<gene>
    <name evidence="1" type="ORF">L6452_43465</name>
</gene>
<dbReference type="Proteomes" id="UP001055879">
    <property type="component" value="Linkage Group LG18"/>
</dbReference>
<evidence type="ECO:0000313" key="2">
    <source>
        <dbReference type="Proteomes" id="UP001055879"/>
    </source>
</evidence>